<gene>
    <name evidence="2" type="ORF">KT71_02452</name>
</gene>
<dbReference type="AlphaFoldDB" id="A4A702"/>
<evidence type="ECO:0000259" key="1">
    <source>
        <dbReference type="Pfam" id="PF00144"/>
    </source>
</evidence>
<dbReference type="Proteomes" id="UP000019205">
    <property type="component" value="Chromosome"/>
</dbReference>
<evidence type="ECO:0000313" key="3">
    <source>
        <dbReference type="Proteomes" id="UP000019205"/>
    </source>
</evidence>
<dbReference type="InterPro" id="IPR052907">
    <property type="entry name" value="Beta-lactamase/esterase"/>
</dbReference>
<dbReference type="HOGENOM" id="CLU_035614_3_0_6"/>
<dbReference type="SUPFAM" id="SSF56601">
    <property type="entry name" value="beta-lactamase/transpeptidase-like"/>
    <property type="match status" value="1"/>
</dbReference>
<dbReference type="RefSeq" id="WP_008292890.1">
    <property type="nucleotide sequence ID" value="NZ_CM002299.1"/>
</dbReference>
<dbReference type="PANTHER" id="PTHR43319">
    <property type="entry name" value="BETA-LACTAMASE-RELATED"/>
    <property type="match status" value="1"/>
</dbReference>
<protein>
    <submittedName>
        <fullName evidence="2">Beta-lactamase class C and other penicillin binding protein</fullName>
    </submittedName>
</protein>
<reference evidence="2 3" key="2">
    <citation type="journal article" date="2009" name="PLoS ONE">
        <title>The photosynthetic apparatus and its regulation in the aerobic gammaproteobacterium Congregibacter litoralis gen. nov., sp. nov.</title>
        <authorList>
            <person name="Spring S."/>
            <person name="Lunsdorf H."/>
            <person name="Fuchs B.M."/>
            <person name="Tindall B.J."/>
        </authorList>
    </citation>
    <scope>NUCLEOTIDE SEQUENCE [LARGE SCALE GENOMIC DNA]</scope>
    <source>
        <strain evidence="2">KT71</strain>
    </source>
</reference>
<dbReference type="eggNOG" id="COG1680">
    <property type="taxonomic scope" value="Bacteria"/>
</dbReference>
<dbReference type="InterPro" id="IPR001466">
    <property type="entry name" value="Beta-lactam-related"/>
</dbReference>
<comment type="caution">
    <text evidence="2">The sequence shown here is derived from an EMBL/GenBank/DDBJ whole genome shotgun (WGS) entry which is preliminary data.</text>
</comment>
<dbReference type="STRING" id="314285.KT71_02452"/>
<accession>A4A702</accession>
<keyword evidence="3" id="KW-1185">Reference proteome</keyword>
<dbReference type="InterPro" id="IPR012338">
    <property type="entry name" value="Beta-lactam/transpept-like"/>
</dbReference>
<feature type="domain" description="Beta-lactamase-related" evidence="1">
    <location>
        <begin position="25"/>
        <end position="408"/>
    </location>
</feature>
<dbReference type="EMBL" id="AAOA02000002">
    <property type="protein sequence ID" value="EAQ98071.1"/>
    <property type="molecule type" value="Genomic_DNA"/>
</dbReference>
<name>A4A702_9GAMM</name>
<reference evidence="2 3" key="1">
    <citation type="journal article" date="2007" name="Proc. Natl. Acad. Sci. U.S.A.">
        <title>Characterization of a marine gammaproteobacterium capable of aerobic anoxygenic photosynthesis.</title>
        <authorList>
            <person name="Fuchs B.M."/>
            <person name="Spring S."/>
            <person name="Teeling H."/>
            <person name="Quast C."/>
            <person name="Wulf J."/>
            <person name="Schattenhofer M."/>
            <person name="Yan S."/>
            <person name="Ferriera S."/>
            <person name="Johnson J."/>
            <person name="Glockner F.O."/>
            <person name="Amann R."/>
        </authorList>
    </citation>
    <scope>NUCLEOTIDE SEQUENCE [LARGE SCALE GENOMIC DNA]</scope>
    <source>
        <strain evidence="2">KT71</strain>
    </source>
</reference>
<proteinExistence type="predicted"/>
<organism evidence="2 3">
    <name type="scientific">Congregibacter litoralis KT71</name>
    <dbReference type="NCBI Taxonomy" id="314285"/>
    <lineage>
        <taxon>Bacteria</taxon>
        <taxon>Pseudomonadati</taxon>
        <taxon>Pseudomonadota</taxon>
        <taxon>Gammaproteobacteria</taxon>
        <taxon>Cellvibrionales</taxon>
        <taxon>Halieaceae</taxon>
        <taxon>Congregibacter</taxon>
    </lineage>
</organism>
<dbReference type="Gene3D" id="3.40.710.10">
    <property type="entry name" value="DD-peptidase/beta-lactamase superfamily"/>
    <property type="match status" value="1"/>
</dbReference>
<sequence length="433" mass="47621">MNQTQQSFGAVKGTTASGFESLGHLFEQQMRTLAEENAQLCVYHRGKKVVDLWASKNADPDFNADSLVNIFSSGKSLEAIAIASLVSKGLLRYDARVSDHWPEFKGGGKDQVTVADVMRHEAGLAGFDRSVDLDDLLPDNIKANSLGGTIEKQVQRFRSPATGKREYHAVTRGWIANELFRRVDPQGRTIGEFVKEEISAPLNADVAVGLNDRQLERVADIKLLSFGAHLRASLRPRIFGRKVFHNFVQLMARLLKVLPSLRKGNASEAPPPIRGMTGISFFNDIRMRRGETPSANAHSSARGLARVAAMMAAGGKLDTVECLNEDGWQALHQAPLPAKMGGVILTRFTQGGVDQFLPITKDSTLLEKAFNDGREGFYGWMGLGGSIFQWHPEAEIGFAFVPTSLHMLDFLNERGKLYQAEVLKCVANIEANQ</sequence>
<dbReference type="PANTHER" id="PTHR43319:SF3">
    <property type="entry name" value="BETA-LACTAMASE-RELATED DOMAIN-CONTAINING PROTEIN"/>
    <property type="match status" value="1"/>
</dbReference>
<dbReference type="Pfam" id="PF00144">
    <property type="entry name" value="Beta-lactamase"/>
    <property type="match status" value="1"/>
</dbReference>
<evidence type="ECO:0000313" key="2">
    <source>
        <dbReference type="EMBL" id="EAQ98071.1"/>
    </source>
</evidence>